<sequence length="348" mass="38216">MKSPQARRKSHAGFASGTFVDEVIEIPDGDEGSDGRSAKAGGRSKCGPTKPSSPVKANFAVKTKSLATAKPKGTSKPYYSRAAPPKTPASARDVREVEAITIDVREESEIMPVMEDDFVMNDAASMDAMEIEEELEVHQPVTTVESSSKPKSNAKGKGKLRKSAPSDEEMCAEENNDAIRHEKGKSNPRTKKRDFSSREPSPAPQSTTFSRPYRSNPKLVRRLDASTARRSQAESEPDLKKEDEGEKQPAQTEERAPSTSKLKTPKNARPKAKHSPLESDPDSDLHALPPHRMTGPTSTPVKSEMKRKPSLKQPVDDGEGDSQDEIYARPTKGKKAKRRKEKRGCKDE</sequence>
<evidence type="ECO:0000313" key="3">
    <source>
        <dbReference type="Proteomes" id="UP000053820"/>
    </source>
</evidence>
<proteinExistence type="predicted"/>
<dbReference type="Proteomes" id="UP000053820">
    <property type="component" value="Unassembled WGS sequence"/>
</dbReference>
<feature type="compositionally biased region" description="Basic and acidic residues" evidence="1">
    <location>
        <begin position="231"/>
        <end position="256"/>
    </location>
</feature>
<feature type="region of interest" description="Disordered" evidence="1">
    <location>
        <begin position="124"/>
        <end position="348"/>
    </location>
</feature>
<evidence type="ECO:0000313" key="2">
    <source>
        <dbReference type="EMBL" id="KIJ57452.1"/>
    </source>
</evidence>
<dbReference type="OrthoDB" id="342264at2759"/>
<gene>
    <name evidence="2" type="ORF">HYDPIDRAFT_35118</name>
</gene>
<evidence type="ECO:0000256" key="1">
    <source>
        <dbReference type="SAM" id="MobiDB-lite"/>
    </source>
</evidence>
<reference evidence="2 3" key="1">
    <citation type="submission" date="2014-04" db="EMBL/GenBank/DDBJ databases">
        <title>Evolutionary Origins and Diversification of the Mycorrhizal Mutualists.</title>
        <authorList>
            <consortium name="DOE Joint Genome Institute"/>
            <consortium name="Mycorrhizal Genomics Consortium"/>
            <person name="Kohler A."/>
            <person name="Kuo A."/>
            <person name="Nagy L.G."/>
            <person name="Floudas D."/>
            <person name="Copeland A."/>
            <person name="Barry K.W."/>
            <person name="Cichocki N."/>
            <person name="Veneault-Fourrey C."/>
            <person name="LaButti K."/>
            <person name="Lindquist E.A."/>
            <person name="Lipzen A."/>
            <person name="Lundell T."/>
            <person name="Morin E."/>
            <person name="Murat C."/>
            <person name="Riley R."/>
            <person name="Ohm R."/>
            <person name="Sun H."/>
            <person name="Tunlid A."/>
            <person name="Henrissat B."/>
            <person name="Grigoriev I.V."/>
            <person name="Hibbett D.S."/>
            <person name="Martin F."/>
        </authorList>
    </citation>
    <scope>NUCLEOTIDE SEQUENCE [LARGE SCALE GENOMIC DNA]</scope>
    <source>
        <strain evidence="2 3">MD-312</strain>
    </source>
</reference>
<feature type="compositionally biased region" description="Basic residues" evidence="1">
    <location>
        <begin position="331"/>
        <end position="348"/>
    </location>
</feature>
<feature type="compositionally biased region" description="Basic residues" evidence="1">
    <location>
        <begin position="263"/>
        <end position="274"/>
    </location>
</feature>
<feature type="non-terminal residue" evidence="2">
    <location>
        <position position="348"/>
    </location>
</feature>
<dbReference type="EMBL" id="KN840398">
    <property type="protein sequence ID" value="KIJ57452.1"/>
    <property type="molecule type" value="Genomic_DNA"/>
</dbReference>
<name>A0A0C2KJ96_9AGAM</name>
<feature type="compositionally biased region" description="Basic residues" evidence="1">
    <location>
        <begin position="1"/>
        <end position="11"/>
    </location>
</feature>
<keyword evidence="3" id="KW-1185">Reference proteome</keyword>
<organism evidence="2 3">
    <name type="scientific">Hydnomerulius pinastri MD-312</name>
    <dbReference type="NCBI Taxonomy" id="994086"/>
    <lineage>
        <taxon>Eukaryota</taxon>
        <taxon>Fungi</taxon>
        <taxon>Dikarya</taxon>
        <taxon>Basidiomycota</taxon>
        <taxon>Agaricomycotina</taxon>
        <taxon>Agaricomycetes</taxon>
        <taxon>Agaricomycetidae</taxon>
        <taxon>Boletales</taxon>
        <taxon>Boletales incertae sedis</taxon>
        <taxon>Leucogyrophana</taxon>
    </lineage>
</organism>
<dbReference type="HOGENOM" id="CLU_798230_0_0_1"/>
<feature type="region of interest" description="Disordered" evidence="1">
    <location>
        <begin position="1"/>
        <end position="94"/>
    </location>
</feature>
<accession>A0A0C2KJ96</accession>
<feature type="compositionally biased region" description="Acidic residues" evidence="1">
    <location>
        <begin position="166"/>
        <end position="176"/>
    </location>
</feature>
<dbReference type="AlphaFoldDB" id="A0A0C2KJ96"/>
<protein>
    <submittedName>
        <fullName evidence="2">Uncharacterized protein</fullName>
    </submittedName>
</protein>
<feature type="compositionally biased region" description="Acidic residues" evidence="1">
    <location>
        <begin position="22"/>
        <end position="32"/>
    </location>
</feature>
<feature type="compositionally biased region" description="Polar residues" evidence="1">
    <location>
        <begin position="140"/>
        <end position="151"/>
    </location>
</feature>
<feature type="compositionally biased region" description="Basic residues" evidence="1">
    <location>
        <begin position="152"/>
        <end position="162"/>
    </location>
</feature>